<dbReference type="EMBL" id="PPGH01000037">
    <property type="protein sequence ID" value="PQJ95287.1"/>
    <property type="molecule type" value="Genomic_DNA"/>
</dbReference>
<sequence>MDMNGKTALVTGANSGLGKAIALALAQDGWRVGLVARNPERGAAAVAEIQAATGNTEVHLFIADFIDQTAIRQLAVAVCDQFEYLHLLINNAATAYPERRLSPDGVECAFAVNHLAPFLLTHLLLERLKASAPARIVTVGTRMNTALDFADLNWERRRYRMMQAYGQAKLGNLHFTFELARRLDGSGVTANCVFPGIFNSNLGGTDGAQDWFWKLIALLFGRILPTPEQAAQRVLCVATDPVFAGINGTYLGNHKPLKVPAQAQDMLINRQLWRISETLTGILPAAPSPLRQLRP</sequence>
<dbReference type="PANTHER" id="PTHR43157:SF31">
    <property type="entry name" value="PHOSPHATIDYLINOSITOL-GLYCAN BIOSYNTHESIS CLASS F PROTEIN"/>
    <property type="match status" value="1"/>
</dbReference>
<dbReference type="GO" id="GO:0016491">
    <property type="term" value="F:oxidoreductase activity"/>
    <property type="evidence" value="ECO:0007669"/>
    <property type="project" value="UniProtKB-KW"/>
</dbReference>
<organism evidence="2 3">
    <name type="scientific">Chromatium okenii</name>
    <dbReference type="NCBI Taxonomy" id="61644"/>
    <lineage>
        <taxon>Bacteria</taxon>
        <taxon>Pseudomonadati</taxon>
        <taxon>Pseudomonadota</taxon>
        <taxon>Gammaproteobacteria</taxon>
        <taxon>Chromatiales</taxon>
        <taxon>Chromatiaceae</taxon>
        <taxon>Chromatium</taxon>
    </lineage>
</organism>
<keyword evidence="1" id="KW-0560">Oxidoreductase</keyword>
<proteinExistence type="predicted"/>
<dbReference type="SUPFAM" id="SSF51735">
    <property type="entry name" value="NAD(P)-binding Rossmann-fold domains"/>
    <property type="match status" value="1"/>
</dbReference>
<name>A0A2S7XNG7_9GAMM</name>
<comment type="caution">
    <text evidence="2">The sequence shown here is derived from an EMBL/GenBank/DDBJ whole genome shotgun (WGS) entry which is preliminary data.</text>
</comment>
<dbReference type="OrthoDB" id="109589at2"/>
<keyword evidence="3" id="KW-1185">Reference proteome</keyword>
<dbReference type="InterPro" id="IPR036291">
    <property type="entry name" value="NAD(P)-bd_dom_sf"/>
</dbReference>
<evidence type="ECO:0000313" key="2">
    <source>
        <dbReference type="EMBL" id="PQJ95287.1"/>
    </source>
</evidence>
<dbReference type="Proteomes" id="UP000239936">
    <property type="component" value="Unassembled WGS sequence"/>
</dbReference>
<dbReference type="PRINTS" id="PR00081">
    <property type="entry name" value="GDHRDH"/>
</dbReference>
<accession>A0A2S7XNG7</accession>
<evidence type="ECO:0000313" key="3">
    <source>
        <dbReference type="Proteomes" id="UP000239936"/>
    </source>
</evidence>
<dbReference type="InterPro" id="IPR002347">
    <property type="entry name" value="SDR_fam"/>
</dbReference>
<gene>
    <name evidence="2" type="ORF">CXB77_13640</name>
</gene>
<protein>
    <submittedName>
        <fullName evidence="2">Short-chain dehydrogenase</fullName>
    </submittedName>
</protein>
<dbReference type="Gene3D" id="3.40.50.720">
    <property type="entry name" value="NAD(P)-binding Rossmann-like Domain"/>
    <property type="match status" value="1"/>
</dbReference>
<dbReference type="Pfam" id="PF00106">
    <property type="entry name" value="adh_short"/>
    <property type="match status" value="1"/>
</dbReference>
<dbReference type="RefSeq" id="WP_105074335.1">
    <property type="nucleotide sequence ID" value="NZ_PPGH01000037.1"/>
</dbReference>
<dbReference type="PANTHER" id="PTHR43157">
    <property type="entry name" value="PHOSPHATIDYLINOSITOL-GLYCAN BIOSYNTHESIS CLASS F PROTEIN-RELATED"/>
    <property type="match status" value="1"/>
</dbReference>
<evidence type="ECO:0000256" key="1">
    <source>
        <dbReference type="ARBA" id="ARBA00023002"/>
    </source>
</evidence>
<reference evidence="2 3" key="1">
    <citation type="submission" date="2018-01" db="EMBL/GenBank/DDBJ databases">
        <title>The complete genome sequence of Chromatium okenii LaCa, a purple sulfur bacterium with a turbulent life.</title>
        <authorList>
            <person name="Luedin S.M."/>
            <person name="Liechti N."/>
            <person name="Storelli N."/>
            <person name="Danza F."/>
            <person name="Wittwer M."/>
            <person name="Pothier J.F."/>
            <person name="Tonolla M.A."/>
        </authorList>
    </citation>
    <scope>NUCLEOTIDE SEQUENCE [LARGE SCALE GENOMIC DNA]</scope>
    <source>
        <strain evidence="2 3">LaCa</strain>
    </source>
</reference>
<dbReference type="AlphaFoldDB" id="A0A2S7XNG7"/>